<organism evidence="2 3">
    <name type="scientific">Nonomuraea helvata</name>
    <dbReference type="NCBI Taxonomy" id="37484"/>
    <lineage>
        <taxon>Bacteria</taxon>
        <taxon>Bacillati</taxon>
        <taxon>Actinomycetota</taxon>
        <taxon>Actinomycetes</taxon>
        <taxon>Streptosporangiales</taxon>
        <taxon>Streptosporangiaceae</taxon>
        <taxon>Nonomuraea</taxon>
    </lineage>
</organism>
<evidence type="ECO:0000313" key="2">
    <source>
        <dbReference type="EMBL" id="MFB9629275.1"/>
    </source>
</evidence>
<dbReference type="SUPFAM" id="SSF160631">
    <property type="entry name" value="SMI1/KNR4-like"/>
    <property type="match status" value="1"/>
</dbReference>
<dbReference type="PANTHER" id="PTHR47432">
    <property type="entry name" value="CELL WALL ASSEMBLY REGULATOR SMI1"/>
    <property type="match status" value="1"/>
</dbReference>
<proteinExistence type="predicted"/>
<dbReference type="PANTHER" id="PTHR47432:SF1">
    <property type="entry name" value="CELL WALL ASSEMBLY REGULATOR SMI1"/>
    <property type="match status" value="1"/>
</dbReference>
<keyword evidence="3" id="KW-1185">Reference proteome</keyword>
<reference evidence="2 3" key="1">
    <citation type="submission" date="2024-09" db="EMBL/GenBank/DDBJ databases">
        <authorList>
            <person name="Sun Q."/>
            <person name="Mori K."/>
        </authorList>
    </citation>
    <scope>NUCLEOTIDE SEQUENCE [LARGE SCALE GENOMIC DNA]</scope>
    <source>
        <strain evidence="2 3">JCM 3143</strain>
    </source>
</reference>
<evidence type="ECO:0000313" key="3">
    <source>
        <dbReference type="Proteomes" id="UP001589532"/>
    </source>
</evidence>
<protein>
    <submittedName>
        <fullName evidence="2">SMI1/KNR4 family protein</fullName>
    </submittedName>
</protein>
<dbReference type="Gene3D" id="3.80.10.10">
    <property type="entry name" value="Ribonuclease Inhibitor"/>
    <property type="match status" value="1"/>
</dbReference>
<dbReference type="InterPro" id="IPR051873">
    <property type="entry name" value="KNR4/SMI1_regulator"/>
</dbReference>
<dbReference type="Proteomes" id="UP001589532">
    <property type="component" value="Unassembled WGS sequence"/>
</dbReference>
<feature type="domain" description="Knr4/Smi1-like" evidence="1">
    <location>
        <begin position="179"/>
        <end position="313"/>
    </location>
</feature>
<dbReference type="EMBL" id="JBHMBW010000054">
    <property type="protein sequence ID" value="MFB9629275.1"/>
    <property type="molecule type" value="Genomic_DNA"/>
</dbReference>
<dbReference type="InterPro" id="IPR037883">
    <property type="entry name" value="Knr4/Smi1-like_sf"/>
</dbReference>
<dbReference type="RefSeq" id="WP_344985815.1">
    <property type="nucleotide sequence ID" value="NZ_BAAAXV010000001.1"/>
</dbReference>
<dbReference type="InterPro" id="IPR018958">
    <property type="entry name" value="Knr4/Smi1-like_dom"/>
</dbReference>
<accession>A0ABV5SC79</accession>
<name>A0ABV5SC79_9ACTN</name>
<dbReference type="Pfam" id="PF09346">
    <property type="entry name" value="SMI1_KNR4"/>
    <property type="match status" value="1"/>
</dbReference>
<dbReference type="SUPFAM" id="SSF52058">
    <property type="entry name" value="L domain-like"/>
    <property type="match status" value="1"/>
</dbReference>
<evidence type="ECO:0000259" key="1">
    <source>
        <dbReference type="Pfam" id="PF09346"/>
    </source>
</evidence>
<dbReference type="InterPro" id="IPR032675">
    <property type="entry name" value="LRR_dom_sf"/>
</dbReference>
<comment type="caution">
    <text evidence="2">The sequence shown here is derived from an EMBL/GenBank/DDBJ whole genome shotgun (WGS) entry which is preliminary data.</text>
</comment>
<sequence length="555" mass="60393">MLERGSRFWDEVCWVMDDVLRAMAEKISAGAPSGWRRAELRGFATGRGGSGHRGLRFEPGGMGDDVDVHPELTALHDLAGAPNGRLTVELVVEARGRYEAVISRSLERDEGNGFLYVLDPTALPAEPGTFQEGPANATPAGDPREAVALLGAYLSERDRILGWDTYAPPPALPVARRTRLEARLPAALPDDLRALYTHVDGDGGEGLLDRHPWFGLELLENQSRRENRWWAAGRAWRDHLASPVISSAGAPLAVRRMSDHPRWIPFATSTGGDFLAVDLAPGPGGRPGQVIRMGLHHDGGPAYVADSVTGLLRRHVEALRSGAYEVMPNGLWIDLGKPGPDAHEESRSLTVAGADAASLRGMHHGIERLSVVNAPWTDFGAVRGAPALWEARVENCPGADLAPLRDTPVELLDLSMDTIDLAPLAGHSTLRMLVLRTGRPVDLTPLLSCPRLYGLDLSTAPIRDLGVLGELRGLLYLRLRRAQWEELWKRAGHPAGLAAAGLAAEPRREKAWWWSVDRSYHAPEPSPRTAASWAIDLAGEHADVLVRTGRHTRSR</sequence>
<gene>
    <name evidence="2" type="ORF">ACFFSA_39900</name>
</gene>